<accession>A0A8R1HSF6</accession>
<reference evidence="1" key="2">
    <citation type="submission" date="2022-06" db="UniProtKB">
        <authorList>
            <consortium name="EnsemblMetazoa"/>
        </authorList>
    </citation>
    <scope>IDENTIFICATION</scope>
    <source>
        <strain evidence="1">DF5081</strain>
    </source>
</reference>
<dbReference type="AlphaFoldDB" id="A0A8R1HSF6"/>
<reference evidence="2" key="1">
    <citation type="submission" date="2010-08" db="EMBL/GenBank/DDBJ databases">
        <authorList>
            <consortium name="Caenorhabditis japonica Sequencing Consortium"/>
            <person name="Wilson R.K."/>
        </authorList>
    </citation>
    <scope>NUCLEOTIDE SEQUENCE [LARGE SCALE GENOMIC DNA]</scope>
    <source>
        <strain evidence="2">DF5081</strain>
    </source>
</reference>
<evidence type="ECO:0000313" key="1">
    <source>
        <dbReference type="EnsemblMetazoa" id="CJA08527c.1"/>
    </source>
</evidence>
<dbReference type="EnsemblMetazoa" id="CJA08527c.1">
    <property type="protein sequence ID" value="CJA08527c.1"/>
    <property type="gene ID" value="WBGene00127730"/>
</dbReference>
<organism evidence="1 2">
    <name type="scientific">Caenorhabditis japonica</name>
    <dbReference type="NCBI Taxonomy" id="281687"/>
    <lineage>
        <taxon>Eukaryota</taxon>
        <taxon>Metazoa</taxon>
        <taxon>Ecdysozoa</taxon>
        <taxon>Nematoda</taxon>
        <taxon>Chromadorea</taxon>
        <taxon>Rhabditida</taxon>
        <taxon>Rhabditina</taxon>
        <taxon>Rhabditomorpha</taxon>
        <taxon>Rhabditoidea</taxon>
        <taxon>Rhabditidae</taxon>
        <taxon>Peloderinae</taxon>
        <taxon>Caenorhabditis</taxon>
    </lineage>
</organism>
<evidence type="ECO:0000313" key="2">
    <source>
        <dbReference type="Proteomes" id="UP000005237"/>
    </source>
</evidence>
<sequence length="589" mass="66905">MLYHNKIVEFDSLSGMSGRQTIRHKLPYLIANPALRTAHISNEWCQSKEYFKVGFRIHQLYREAGLPYEIPCAACHPIIEGLNNVYFLYPERDFHMEITKLPISARRIDDSTKPRGDLEQNPRVTNAQDFWRVNDLHFGEYSRWNGEHAISEEDREILGHPNGQLAIYSKASSSGIGITTMCGMELNEEILSSNVFVNGDVILTSENSDKPFTYENYETLELKVQSVADKTLNLELFVSWDEWGCCSACCCLPAVCGHEFQTASGWNVRKNLHAHEGMPPKYQKSNDNVFSSRSRVGHLSIRKLTNGPVNFAQLPPSFLHLSELLSIPPYTTRGIAVFSTLAGNSTSLSLSTLLSQFATANSVHNYQFSSGIFVDSESCKSHPQKADCAQWARCHGVSLADVKKDEDEFSIDTCHQVQFVDILVGISPLKVRVGEHQHLRIRIDPEVHNMNETKGLWRVNLRKPKNYNKNRPCILQGTVLRNDELLILDFSRFDLKIDVILNEKTKVRITFVNSRKAVNSTKVRITIFYWAIAIIEAQLAQAMGPDTNELIASKCFRSSKTHLDKRFIVMRSVENTRVNVIDEFQLFNG</sequence>
<keyword evidence="2" id="KW-1185">Reference proteome</keyword>
<proteinExistence type="predicted"/>
<dbReference type="Proteomes" id="UP000005237">
    <property type="component" value="Unassembled WGS sequence"/>
</dbReference>
<protein>
    <submittedName>
        <fullName evidence="1">Uncharacterized protein</fullName>
    </submittedName>
</protein>
<name>A0A8R1HSF6_CAEJA</name>